<organism evidence="1 2">
    <name type="scientific">Botrytis porri</name>
    <dbReference type="NCBI Taxonomy" id="87229"/>
    <lineage>
        <taxon>Eukaryota</taxon>
        <taxon>Fungi</taxon>
        <taxon>Dikarya</taxon>
        <taxon>Ascomycota</taxon>
        <taxon>Pezizomycotina</taxon>
        <taxon>Leotiomycetes</taxon>
        <taxon>Helotiales</taxon>
        <taxon>Sclerotiniaceae</taxon>
        <taxon>Botrytis</taxon>
    </lineage>
</organism>
<keyword evidence="2" id="KW-1185">Reference proteome</keyword>
<protein>
    <submittedName>
        <fullName evidence="1">Uncharacterized protein</fullName>
    </submittedName>
</protein>
<evidence type="ECO:0000313" key="2">
    <source>
        <dbReference type="Proteomes" id="UP000297280"/>
    </source>
</evidence>
<dbReference type="AlphaFoldDB" id="A0A4Z1KXT0"/>
<comment type="caution">
    <text evidence="1">The sequence shown here is derived from an EMBL/GenBank/DDBJ whole genome shotgun (WGS) entry which is preliminary data.</text>
</comment>
<gene>
    <name evidence="1" type="ORF">BPOR_0114g00030</name>
</gene>
<proteinExistence type="predicted"/>
<accession>A0A4Z1KXT0</accession>
<dbReference type="EMBL" id="PQXO01000114">
    <property type="protein sequence ID" value="TGO89322.1"/>
    <property type="molecule type" value="Genomic_DNA"/>
</dbReference>
<reference evidence="1 2" key="1">
    <citation type="submission" date="2017-12" db="EMBL/GenBank/DDBJ databases">
        <title>Comparative genomics of Botrytis spp.</title>
        <authorList>
            <person name="Valero-Jimenez C.A."/>
            <person name="Tapia P."/>
            <person name="Veloso J."/>
            <person name="Silva-Moreno E."/>
            <person name="Staats M."/>
            <person name="Valdes J.H."/>
            <person name="Van Kan J.A.L."/>
        </authorList>
    </citation>
    <scope>NUCLEOTIDE SEQUENCE [LARGE SCALE GENOMIC DNA]</scope>
    <source>
        <strain evidence="1 2">MUCL3349</strain>
    </source>
</reference>
<evidence type="ECO:0000313" key="1">
    <source>
        <dbReference type="EMBL" id="TGO89322.1"/>
    </source>
</evidence>
<dbReference type="Proteomes" id="UP000297280">
    <property type="component" value="Unassembled WGS sequence"/>
</dbReference>
<sequence length="127" mass="13576">MAERNAGNQLAPIDIHDSDSEDDVVEIITPGASLNIDTLSAGIRYRTDALLIQAAGEALGEPCSAYRERSSTRPSPCCIVLMGISKVSAEIAAGEIRGVVVETRIDMTEISYRFPTPTLLCHNALST</sequence>
<name>A0A4Z1KXT0_9HELO</name>